<name>A0AAF6AKL3_MARPO</name>
<proteinExistence type="predicted"/>
<evidence type="ECO:0000313" key="2">
    <source>
        <dbReference type="EMBL" id="BBM96983.1"/>
    </source>
</evidence>
<accession>A0AAF6AKL3</accession>
<feature type="compositionally biased region" description="Polar residues" evidence="1">
    <location>
        <begin position="192"/>
        <end position="204"/>
    </location>
</feature>
<dbReference type="AlphaFoldDB" id="A0AAF6AKL3"/>
<feature type="compositionally biased region" description="Basic and acidic residues" evidence="1">
    <location>
        <begin position="161"/>
        <end position="187"/>
    </location>
</feature>
<evidence type="ECO:0000256" key="1">
    <source>
        <dbReference type="SAM" id="MobiDB-lite"/>
    </source>
</evidence>
<feature type="region of interest" description="Disordered" evidence="1">
    <location>
        <begin position="53"/>
        <end position="85"/>
    </location>
</feature>
<dbReference type="EMBL" id="AP019866">
    <property type="protein sequence ID" value="BBM96983.1"/>
    <property type="molecule type" value="Genomic_DNA"/>
</dbReference>
<protein>
    <submittedName>
        <fullName evidence="2">Uncharacterized protein</fullName>
    </submittedName>
</protein>
<sequence length="204" mass="23514">MRFSMMPRRQDRQQTTNSLHWPLKPWTCMKAEGWHIRLSPTGIRAALQGSNEQRFGKNTNHHPDSFENGHDERPEADAAERSGDRTAECMDGGIARHIVLLKVESPHCPRDRHMHDIPDHLHGPVQAHQQPEHDRRRIGHGGDGSRCSEAPQRNPSHRHEHGQVRDDVARRILARDHDHFRNERCCERNPANPIQSNPKSTESK</sequence>
<feature type="compositionally biased region" description="Basic and acidic residues" evidence="1">
    <location>
        <begin position="110"/>
        <end position="122"/>
    </location>
</feature>
<feature type="region of interest" description="Disordered" evidence="1">
    <location>
        <begin position="110"/>
        <end position="204"/>
    </location>
</feature>
<reference evidence="3" key="1">
    <citation type="journal article" date="2020" name="Curr. Biol.">
        <title>Chromatin organization in early land plants reveals an ancestral association between H3K27me3, transposons, and constitutive heterochromatin.</title>
        <authorList>
            <person name="Montgomery S.A."/>
            <person name="Tanizawa Y."/>
            <person name="Galik B."/>
            <person name="Wang N."/>
            <person name="Ito T."/>
            <person name="Mochizuki T."/>
            <person name="Akimcheva S."/>
            <person name="Bowman J.L."/>
            <person name="Cognat V."/>
            <person name="Marechal-Drouard L."/>
            <person name="Ekker H."/>
            <person name="Hong S.F."/>
            <person name="Kohchi T."/>
            <person name="Lin S.S."/>
            <person name="Liu L.D."/>
            <person name="Nakamura Y."/>
            <person name="Valeeva L.R."/>
            <person name="Shakirov E.V."/>
            <person name="Shippen D.E."/>
            <person name="Wei W.L."/>
            <person name="Yagura M."/>
            <person name="Yamaoka S."/>
            <person name="Yamato K.T."/>
            <person name="Liu C."/>
            <person name="Berger F."/>
        </authorList>
    </citation>
    <scope>NUCLEOTIDE SEQUENCE [LARGE SCALE GENOMIC DNA]</scope>
    <source>
        <strain evidence="3">Tak-1</strain>
    </source>
</reference>
<evidence type="ECO:0000313" key="3">
    <source>
        <dbReference type="Proteomes" id="UP001162541"/>
    </source>
</evidence>
<organism evidence="2 3">
    <name type="scientific">Marchantia polymorpha subsp. ruderalis</name>
    <dbReference type="NCBI Taxonomy" id="1480154"/>
    <lineage>
        <taxon>Eukaryota</taxon>
        <taxon>Viridiplantae</taxon>
        <taxon>Streptophyta</taxon>
        <taxon>Embryophyta</taxon>
        <taxon>Marchantiophyta</taxon>
        <taxon>Marchantiopsida</taxon>
        <taxon>Marchantiidae</taxon>
        <taxon>Marchantiales</taxon>
        <taxon>Marchantiaceae</taxon>
        <taxon>Marchantia</taxon>
    </lineage>
</organism>
<feature type="compositionally biased region" description="Basic and acidic residues" evidence="1">
    <location>
        <begin position="61"/>
        <end position="85"/>
    </location>
</feature>
<gene>
    <name evidence="2" type="ORF">Mp_1g02050</name>
</gene>
<dbReference type="Proteomes" id="UP001162541">
    <property type="component" value="Chromosome 1"/>
</dbReference>